<organism evidence="2 3">
    <name type="scientific">Parafrankia irregularis</name>
    <dbReference type="NCBI Taxonomy" id="795642"/>
    <lineage>
        <taxon>Bacteria</taxon>
        <taxon>Bacillati</taxon>
        <taxon>Actinomycetota</taxon>
        <taxon>Actinomycetes</taxon>
        <taxon>Frankiales</taxon>
        <taxon>Frankiaceae</taxon>
        <taxon>Parafrankia</taxon>
    </lineage>
</organism>
<dbReference type="AlphaFoldDB" id="A0A0S4R032"/>
<evidence type="ECO:0000313" key="3">
    <source>
        <dbReference type="Proteomes" id="UP000198802"/>
    </source>
</evidence>
<dbReference type="EMBL" id="FAOZ01000036">
    <property type="protein sequence ID" value="CUU60182.1"/>
    <property type="molecule type" value="Genomic_DNA"/>
</dbReference>
<accession>A0A0S4R032</accession>
<dbReference type="Proteomes" id="UP000198802">
    <property type="component" value="Unassembled WGS sequence"/>
</dbReference>
<reference evidence="3" key="1">
    <citation type="submission" date="2015-11" db="EMBL/GenBank/DDBJ databases">
        <authorList>
            <person name="Varghese N."/>
        </authorList>
    </citation>
    <scope>NUCLEOTIDE SEQUENCE [LARGE SCALE GENOMIC DNA]</scope>
    <source>
        <strain evidence="3">DSM 45899</strain>
    </source>
</reference>
<protein>
    <submittedName>
        <fullName evidence="2">Uncharacterized protein</fullName>
    </submittedName>
</protein>
<keyword evidence="3" id="KW-1185">Reference proteome</keyword>
<evidence type="ECO:0000256" key="1">
    <source>
        <dbReference type="SAM" id="MobiDB-lite"/>
    </source>
</evidence>
<gene>
    <name evidence="2" type="ORF">Ga0074812_13644</name>
</gene>
<sequence>MRQLGSVTGGSRRSRPGAWVFPARGRAVVALGRVLLGRVVVADCERTVVVSAPSAASLSPPSDDVCPAVPFPAGRVLELGVVVGVAGVRLSPAPVGAAGAAERQGVSELAASELAAPDRHSSATAEEPPPEPFCPTMKAAASAITASAPVISWDLGIGRADPRCVLTSVRPFRAWWR</sequence>
<feature type="region of interest" description="Disordered" evidence="1">
    <location>
        <begin position="111"/>
        <end position="132"/>
    </location>
</feature>
<proteinExistence type="predicted"/>
<name>A0A0S4R032_9ACTN</name>
<evidence type="ECO:0000313" key="2">
    <source>
        <dbReference type="EMBL" id="CUU60182.1"/>
    </source>
</evidence>